<keyword evidence="1" id="KW-0812">Transmembrane</keyword>
<name>L1MLH2_9CORY</name>
<sequence length="177" mass="19192">MGAKNRGWHTIAPMSSEAESATGVFRPDRAHLIGAGVMGLMSLLAVGMAPIFLFWIPLLPAVFVYWVLTARTIITEDGIEARYAFSRPKKMTWDNFNGILFGSSRAFACGTDDNKFPLPGVTFNSLPELTEASQGRIPDALTAGHHAADEKVVVIHQDGRQVLTDKSDVADDTDEAS</sequence>
<dbReference type="InterPro" id="IPR019692">
    <property type="entry name" value="CFP-6_PH"/>
</dbReference>
<evidence type="ECO:0000256" key="1">
    <source>
        <dbReference type="SAM" id="Phobius"/>
    </source>
</evidence>
<feature type="domain" description="Low molecular weight protein antigen 6 PH" evidence="2">
    <location>
        <begin position="70"/>
        <end position="140"/>
    </location>
</feature>
<comment type="caution">
    <text evidence="3">The sequence shown here is derived from an EMBL/GenBank/DDBJ whole genome shotgun (WGS) entry which is preliminary data.</text>
</comment>
<dbReference type="STRING" id="1035195.HMPREF9997_00415"/>
<feature type="transmembrane region" description="Helical" evidence="1">
    <location>
        <begin position="35"/>
        <end position="68"/>
    </location>
</feature>
<keyword evidence="1" id="KW-0472">Membrane</keyword>
<proteinExistence type="predicted"/>
<protein>
    <recommendedName>
        <fullName evidence="2">Low molecular weight protein antigen 6 PH domain-containing protein</fullName>
    </recommendedName>
</protein>
<dbReference type="EMBL" id="AMEM01000007">
    <property type="protein sequence ID" value="EKX92128.1"/>
    <property type="molecule type" value="Genomic_DNA"/>
</dbReference>
<accession>L1MLH2</accession>
<dbReference type="Pfam" id="PF10756">
    <property type="entry name" value="bPH_6"/>
    <property type="match status" value="1"/>
</dbReference>
<dbReference type="PATRIC" id="fig|1035195.3.peg.379"/>
<reference evidence="3 4" key="1">
    <citation type="submission" date="2012-05" db="EMBL/GenBank/DDBJ databases">
        <authorList>
            <person name="Weinstock G."/>
            <person name="Sodergren E."/>
            <person name="Lobos E.A."/>
            <person name="Fulton L."/>
            <person name="Fulton R."/>
            <person name="Courtney L."/>
            <person name="Fronick C."/>
            <person name="O'Laughlin M."/>
            <person name="Godfrey J."/>
            <person name="Wilson R.M."/>
            <person name="Miner T."/>
            <person name="Farmer C."/>
            <person name="Delehaunty K."/>
            <person name="Cordes M."/>
            <person name="Minx P."/>
            <person name="Tomlinson C."/>
            <person name="Chen J."/>
            <person name="Wollam A."/>
            <person name="Pepin K.H."/>
            <person name="Bhonagiri V."/>
            <person name="Zhang X."/>
            <person name="Suruliraj S."/>
            <person name="Warren W."/>
            <person name="Mitreva M."/>
            <person name="Mardis E.R."/>
            <person name="Wilson R.K."/>
        </authorList>
    </citation>
    <scope>NUCLEOTIDE SEQUENCE [LARGE SCALE GENOMIC DNA]</scope>
    <source>
        <strain evidence="3 4">F0235</strain>
    </source>
</reference>
<dbReference type="Proteomes" id="UP000010445">
    <property type="component" value="Unassembled WGS sequence"/>
</dbReference>
<dbReference type="HOGENOM" id="CLU_092736_0_1_11"/>
<keyword evidence="1" id="KW-1133">Transmembrane helix</keyword>
<evidence type="ECO:0000313" key="3">
    <source>
        <dbReference type="EMBL" id="EKX92128.1"/>
    </source>
</evidence>
<organism evidence="3 4">
    <name type="scientific">Corynebacterium durum F0235</name>
    <dbReference type="NCBI Taxonomy" id="1035195"/>
    <lineage>
        <taxon>Bacteria</taxon>
        <taxon>Bacillati</taxon>
        <taxon>Actinomycetota</taxon>
        <taxon>Actinomycetes</taxon>
        <taxon>Mycobacteriales</taxon>
        <taxon>Corynebacteriaceae</taxon>
        <taxon>Corynebacterium</taxon>
    </lineage>
</organism>
<dbReference type="eggNOG" id="ENOG5033EBJ">
    <property type="taxonomic scope" value="Bacteria"/>
</dbReference>
<evidence type="ECO:0000313" key="4">
    <source>
        <dbReference type="Proteomes" id="UP000010445"/>
    </source>
</evidence>
<dbReference type="AlphaFoldDB" id="L1MLH2"/>
<gene>
    <name evidence="3" type="ORF">HMPREF9997_00415</name>
</gene>
<keyword evidence="4" id="KW-1185">Reference proteome</keyword>
<evidence type="ECO:0000259" key="2">
    <source>
        <dbReference type="Pfam" id="PF10756"/>
    </source>
</evidence>